<gene>
    <name evidence="1" type="ORF">KSB_68130</name>
</gene>
<evidence type="ECO:0000313" key="1">
    <source>
        <dbReference type="EMBL" id="GHO58338.1"/>
    </source>
</evidence>
<name>A0ABQ3V0A2_9CHLR</name>
<organism evidence="1 2">
    <name type="scientific">Ktedonobacter robiniae</name>
    <dbReference type="NCBI Taxonomy" id="2778365"/>
    <lineage>
        <taxon>Bacteria</taxon>
        <taxon>Bacillati</taxon>
        <taxon>Chloroflexota</taxon>
        <taxon>Ktedonobacteria</taxon>
        <taxon>Ktedonobacterales</taxon>
        <taxon>Ktedonobacteraceae</taxon>
        <taxon>Ktedonobacter</taxon>
    </lineage>
</organism>
<protein>
    <submittedName>
        <fullName evidence="1">Uncharacterized protein</fullName>
    </submittedName>
</protein>
<comment type="caution">
    <text evidence="1">The sequence shown here is derived from an EMBL/GenBank/DDBJ whole genome shotgun (WGS) entry which is preliminary data.</text>
</comment>
<proteinExistence type="predicted"/>
<accession>A0ABQ3V0A2</accession>
<reference evidence="1 2" key="1">
    <citation type="journal article" date="2021" name="Int. J. Syst. Evol. Microbiol.">
        <title>Reticulibacter mediterranei gen. nov., sp. nov., within the new family Reticulibacteraceae fam. nov., and Ktedonospora formicarum gen. nov., sp. nov., Ktedonobacter robiniae sp. nov., Dictyobacter formicarum sp. nov. and Dictyobacter arantiisoli sp. nov., belonging to the class Ktedonobacteria.</title>
        <authorList>
            <person name="Yabe S."/>
            <person name="Zheng Y."/>
            <person name="Wang C.M."/>
            <person name="Sakai Y."/>
            <person name="Abe K."/>
            <person name="Yokota A."/>
            <person name="Donadio S."/>
            <person name="Cavaletti L."/>
            <person name="Monciardini P."/>
        </authorList>
    </citation>
    <scope>NUCLEOTIDE SEQUENCE [LARGE SCALE GENOMIC DNA]</scope>
    <source>
        <strain evidence="1 2">SOSP1-30</strain>
    </source>
</reference>
<dbReference type="EMBL" id="BNJG01000003">
    <property type="protein sequence ID" value="GHO58338.1"/>
    <property type="molecule type" value="Genomic_DNA"/>
</dbReference>
<keyword evidence="2" id="KW-1185">Reference proteome</keyword>
<sequence>MSHYDHFFRRFRRSRATRLVLFCTPMALIFVELGHPVLDAQHPIAMLQPILVGWITIHRTLLLETPAFEPEEE</sequence>
<dbReference type="Proteomes" id="UP000654345">
    <property type="component" value="Unassembled WGS sequence"/>
</dbReference>
<dbReference type="RefSeq" id="WP_201374648.1">
    <property type="nucleotide sequence ID" value="NZ_BNJG01000003.1"/>
</dbReference>
<evidence type="ECO:0000313" key="2">
    <source>
        <dbReference type="Proteomes" id="UP000654345"/>
    </source>
</evidence>